<dbReference type="InterPro" id="IPR010982">
    <property type="entry name" value="Lambda_DNA-bd_dom_sf"/>
</dbReference>
<dbReference type="eggNOG" id="COG1609">
    <property type="taxonomic scope" value="Bacteria"/>
</dbReference>
<evidence type="ECO:0000259" key="4">
    <source>
        <dbReference type="PROSITE" id="PS50932"/>
    </source>
</evidence>
<dbReference type="Gene3D" id="1.10.260.40">
    <property type="entry name" value="lambda repressor-like DNA-binding domains"/>
    <property type="match status" value="1"/>
</dbReference>
<proteinExistence type="predicted"/>
<dbReference type="InterPro" id="IPR028082">
    <property type="entry name" value="Peripla_BP_I"/>
</dbReference>
<keyword evidence="6" id="KW-1185">Reference proteome</keyword>
<evidence type="ECO:0000313" key="6">
    <source>
        <dbReference type="Proteomes" id="UP000001225"/>
    </source>
</evidence>
<dbReference type="AlphaFoldDB" id="A9I3E7"/>
<gene>
    <name evidence="5" type="primary">rbsR</name>
    <name evidence="5" type="ordered locus">Bpet3818</name>
</gene>
<dbReference type="PROSITE" id="PS00356">
    <property type="entry name" value="HTH_LACI_1"/>
    <property type="match status" value="1"/>
</dbReference>
<name>A9I3E7_BORPD</name>
<accession>A9I3E7</accession>
<organism evidence="5 6">
    <name type="scientific">Bordetella petrii (strain ATCC BAA-461 / DSM 12804 / CCUG 43448 / CIP 107267 / Se-1111R)</name>
    <dbReference type="NCBI Taxonomy" id="340100"/>
    <lineage>
        <taxon>Bacteria</taxon>
        <taxon>Pseudomonadati</taxon>
        <taxon>Pseudomonadota</taxon>
        <taxon>Betaproteobacteria</taxon>
        <taxon>Burkholderiales</taxon>
        <taxon>Alcaligenaceae</taxon>
        <taxon>Bordetella</taxon>
    </lineage>
</organism>
<reference evidence="5 6" key="1">
    <citation type="journal article" date="2008" name="BMC Genomics">
        <title>The missing link: Bordetella petrii is endowed with both the metabolic versatility of environmental bacteria and virulence traits of pathogenic Bordetellae.</title>
        <authorList>
            <person name="Gross R."/>
            <person name="Guzman C.A."/>
            <person name="Sebaihia M."/>
            <person name="Martins Dos Santos V.A."/>
            <person name="Pieper D.H."/>
            <person name="Koebnik R."/>
            <person name="Lechner M."/>
            <person name="Bartels D."/>
            <person name="Buhrmester J."/>
            <person name="Choudhuri J.V."/>
            <person name="Ebensen T."/>
            <person name="Gaigalat L."/>
            <person name="Herrmann S."/>
            <person name="Khachane A.N."/>
            <person name="Larisch C."/>
            <person name="Link S."/>
            <person name="Linke B."/>
            <person name="Meyer F."/>
            <person name="Mormann S."/>
            <person name="Nakunst D."/>
            <person name="Rueckert C."/>
            <person name="Schneiker-Bekel S."/>
            <person name="Schulze K."/>
            <person name="Vorhoelter F.J."/>
            <person name="Yevsa T."/>
            <person name="Engle J.T."/>
            <person name="Goldman W.E."/>
            <person name="Puehler A."/>
            <person name="Goebel U.B."/>
            <person name="Goesmann A."/>
            <person name="Bloecker H."/>
            <person name="Kaiser O."/>
            <person name="Martinez-Arias R."/>
        </authorList>
    </citation>
    <scope>NUCLEOTIDE SEQUENCE [LARGE SCALE GENOMIC DNA]</scope>
    <source>
        <strain evidence="6">ATCC BAA-461 / DSM 12804 / CCUG 43448 / CIP 107267 / Se-1111R</strain>
    </source>
</reference>
<dbReference type="CDD" id="cd01392">
    <property type="entry name" value="HTH_LacI"/>
    <property type="match status" value="1"/>
</dbReference>
<dbReference type="Proteomes" id="UP000001225">
    <property type="component" value="Chromosome"/>
</dbReference>
<keyword evidence="2" id="KW-0238">DNA-binding</keyword>
<evidence type="ECO:0000256" key="3">
    <source>
        <dbReference type="ARBA" id="ARBA00023163"/>
    </source>
</evidence>
<keyword evidence="1" id="KW-0805">Transcription regulation</keyword>
<dbReference type="KEGG" id="bpt:Bpet3818"/>
<keyword evidence="3" id="KW-0804">Transcription</keyword>
<dbReference type="PANTHER" id="PTHR30146:SF109">
    <property type="entry name" value="HTH-TYPE TRANSCRIPTIONAL REGULATOR GALS"/>
    <property type="match status" value="1"/>
</dbReference>
<evidence type="ECO:0000313" key="5">
    <source>
        <dbReference type="EMBL" id="CAP44163.1"/>
    </source>
</evidence>
<dbReference type="GO" id="GO:0003700">
    <property type="term" value="F:DNA-binding transcription factor activity"/>
    <property type="evidence" value="ECO:0007669"/>
    <property type="project" value="TreeGrafter"/>
</dbReference>
<protein>
    <submittedName>
        <fullName evidence="5">Transcriptional regulator/sugar-binding domain, LacI family</fullName>
    </submittedName>
</protein>
<dbReference type="STRING" id="94624.Bpet3818"/>
<dbReference type="SUPFAM" id="SSF47413">
    <property type="entry name" value="lambda repressor-like DNA-binding domains"/>
    <property type="match status" value="1"/>
</dbReference>
<evidence type="ECO:0000256" key="2">
    <source>
        <dbReference type="ARBA" id="ARBA00023125"/>
    </source>
</evidence>
<dbReference type="SUPFAM" id="SSF53822">
    <property type="entry name" value="Periplasmic binding protein-like I"/>
    <property type="match status" value="1"/>
</dbReference>
<dbReference type="InterPro" id="IPR000843">
    <property type="entry name" value="HTH_LacI"/>
</dbReference>
<dbReference type="Pfam" id="PF13377">
    <property type="entry name" value="Peripla_BP_3"/>
    <property type="match status" value="1"/>
</dbReference>
<dbReference type="GO" id="GO:0000976">
    <property type="term" value="F:transcription cis-regulatory region binding"/>
    <property type="evidence" value="ECO:0007669"/>
    <property type="project" value="TreeGrafter"/>
</dbReference>
<evidence type="ECO:0000256" key="1">
    <source>
        <dbReference type="ARBA" id="ARBA00023015"/>
    </source>
</evidence>
<dbReference type="PROSITE" id="PS50932">
    <property type="entry name" value="HTH_LACI_2"/>
    <property type="match status" value="1"/>
</dbReference>
<dbReference type="PANTHER" id="PTHR30146">
    <property type="entry name" value="LACI-RELATED TRANSCRIPTIONAL REPRESSOR"/>
    <property type="match status" value="1"/>
</dbReference>
<dbReference type="Gene3D" id="3.40.50.2300">
    <property type="match status" value="2"/>
</dbReference>
<sequence length="358" mass="38685">MATIQDVARLANVSVSSVSNVLNGRSERMREETYARIQQAIDKLGYRPSQIARHLKTGHIPILGMLVPTTSNPSFGQLAVAVEEVAQRKHDYRVLVCNTYRDKQLEAKVLDELIGLGIRAVIVISSLNDERHIEAAIDRGLAVVSYDLGIDPARPAKHDHVLPDNRLAGQLAASHLIAHGHRHLAFVKPKGATISRREKIEGFMQAVRQSGEQCSAQIIDIDDGTRFGDGELGQLGFQAAQQISRLAQRPTGIAAVNDMTAIGLMAGLRHCGLSVPEDVSVIGMDNISMSEFAWPPLTTVATPVADVAETMVEQAIARIRQPSLAPREFSFPPRLVERQSVAAPAVTVSTAQASGGKP</sequence>
<dbReference type="InterPro" id="IPR046335">
    <property type="entry name" value="LacI/GalR-like_sensor"/>
</dbReference>
<feature type="domain" description="HTH lacI-type" evidence="4">
    <location>
        <begin position="2"/>
        <end position="57"/>
    </location>
</feature>
<dbReference type="SMART" id="SM00354">
    <property type="entry name" value="HTH_LACI"/>
    <property type="match status" value="1"/>
</dbReference>
<dbReference type="Pfam" id="PF00356">
    <property type="entry name" value="LacI"/>
    <property type="match status" value="1"/>
</dbReference>
<dbReference type="EMBL" id="AM902716">
    <property type="protein sequence ID" value="CAP44163.1"/>
    <property type="molecule type" value="Genomic_DNA"/>
</dbReference>